<evidence type="ECO:0000256" key="13">
    <source>
        <dbReference type="ARBA" id="ARBA00023136"/>
    </source>
</evidence>
<feature type="domain" description="G-protein coupled receptors family 2 profile 1" evidence="22">
    <location>
        <begin position="1146"/>
        <end position="1231"/>
    </location>
</feature>
<keyword evidence="8" id="KW-0732">Signal</keyword>
<dbReference type="GO" id="GO:0071944">
    <property type="term" value="C:cell periphery"/>
    <property type="evidence" value="ECO:0007669"/>
    <property type="project" value="UniProtKB-ARBA"/>
</dbReference>
<keyword evidence="16" id="KW-0325">Glycoprotein</keyword>
<feature type="domain" description="EGF-like" evidence="21">
    <location>
        <begin position="1"/>
        <end position="35"/>
    </location>
</feature>
<feature type="domain" description="SUEL-type lectin" evidence="23">
    <location>
        <begin position="880"/>
        <end position="947"/>
    </location>
</feature>
<keyword evidence="10" id="KW-0106">Calcium</keyword>
<evidence type="ECO:0000256" key="16">
    <source>
        <dbReference type="ARBA" id="ARBA00023180"/>
    </source>
</evidence>
<keyword evidence="19" id="KW-0966">Cell projection</keyword>
<dbReference type="FunFam" id="2.10.25.10:FF:000143">
    <property type="entry name" value="Protein crumbs 1"/>
    <property type="match status" value="2"/>
</dbReference>
<keyword evidence="14 20" id="KW-1015">Disulfide bond</keyword>
<dbReference type="SMART" id="SM00008">
    <property type="entry name" value="HormR"/>
    <property type="match status" value="1"/>
</dbReference>
<evidence type="ECO:0000256" key="2">
    <source>
        <dbReference type="ARBA" id="ARBA00004167"/>
    </source>
</evidence>
<dbReference type="Pfam" id="PF00002">
    <property type="entry name" value="7tm_2"/>
    <property type="match status" value="1"/>
</dbReference>
<evidence type="ECO:0000256" key="3">
    <source>
        <dbReference type="ARBA" id="ARBA00004245"/>
    </source>
</evidence>
<feature type="domain" description="EGF-like" evidence="21">
    <location>
        <begin position="227"/>
        <end position="263"/>
    </location>
</feature>
<keyword evidence="7" id="KW-0812">Transmembrane</keyword>
<dbReference type="EMBL" id="JH817199">
    <property type="protein sequence ID" value="EKC19723.1"/>
    <property type="molecule type" value="Genomic_DNA"/>
</dbReference>
<feature type="disulfide bond" evidence="20">
    <location>
        <begin position="101"/>
        <end position="110"/>
    </location>
</feature>
<keyword evidence="6 20" id="KW-0245">EGF-like domain</keyword>
<dbReference type="Pfam" id="PF12661">
    <property type="entry name" value="hEGF"/>
    <property type="match status" value="2"/>
</dbReference>
<keyword evidence="12" id="KW-0297">G-protein coupled receptor</keyword>
<dbReference type="GO" id="GO:0003008">
    <property type="term" value="P:system process"/>
    <property type="evidence" value="ECO:0007669"/>
    <property type="project" value="UniProtKB-ARBA"/>
</dbReference>
<dbReference type="GO" id="GO:0030246">
    <property type="term" value="F:carbohydrate binding"/>
    <property type="evidence" value="ECO:0007669"/>
    <property type="project" value="InterPro"/>
</dbReference>
<feature type="non-terminal residue" evidence="25">
    <location>
        <position position="1"/>
    </location>
</feature>
<feature type="disulfide bond" evidence="20">
    <location>
        <begin position="1088"/>
        <end position="1097"/>
    </location>
</feature>
<feature type="domain" description="EGF-like" evidence="21">
    <location>
        <begin position="1024"/>
        <end position="1060"/>
    </location>
</feature>
<keyword evidence="13" id="KW-0472">Membrane</keyword>
<dbReference type="PANTHER" id="PTHR12916:SF4">
    <property type="entry name" value="UNINFLATABLE, ISOFORM C"/>
    <property type="match status" value="1"/>
</dbReference>
<dbReference type="SUPFAM" id="SSF111418">
    <property type="entry name" value="Hormone receptor domain"/>
    <property type="match status" value="1"/>
</dbReference>
<dbReference type="FunFam" id="2.10.25.10:FF:000318">
    <property type="entry name" value="Eyes shut homolog"/>
    <property type="match status" value="3"/>
</dbReference>
<feature type="disulfide bond" evidence="20">
    <location>
        <begin position="63"/>
        <end position="72"/>
    </location>
</feature>
<proteinExistence type="predicted"/>
<dbReference type="PROSITE" id="PS50261">
    <property type="entry name" value="G_PROTEIN_RECEP_F2_4"/>
    <property type="match status" value="1"/>
</dbReference>
<dbReference type="PROSITE" id="PS01186">
    <property type="entry name" value="EGF_2"/>
    <property type="match status" value="11"/>
</dbReference>
<evidence type="ECO:0000313" key="25">
    <source>
        <dbReference type="EMBL" id="EKC19723.1"/>
    </source>
</evidence>
<keyword evidence="18" id="KW-0807">Transducer</keyword>
<dbReference type="InterPro" id="IPR000742">
    <property type="entry name" value="EGF"/>
</dbReference>
<keyword evidence="5" id="KW-0963">Cytoplasm</keyword>
<dbReference type="InterPro" id="IPR009030">
    <property type="entry name" value="Growth_fac_rcpt_cys_sf"/>
</dbReference>
<evidence type="ECO:0000259" key="22">
    <source>
        <dbReference type="PROSITE" id="PS50227"/>
    </source>
</evidence>
<feature type="disulfide bond" evidence="20">
    <location>
        <begin position="1050"/>
        <end position="1059"/>
    </location>
</feature>
<feature type="domain" description="EGF-like" evidence="21">
    <location>
        <begin position="75"/>
        <end position="111"/>
    </location>
</feature>
<keyword evidence="17" id="KW-0206">Cytoskeleton</keyword>
<evidence type="ECO:0000256" key="6">
    <source>
        <dbReference type="ARBA" id="ARBA00022536"/>
    </source>
</evidence>
<dbReference type="PANTHER" id="PTHR12916">
    <property type="entry name" value="CYTOCHROME C OXIDASE POLYPEPTIDE VIC-2"/>
    <property type="match status" value="1"/>
</dbReference>
<feature type="disulfide bond" evidence="20">
    <location>
        <begin position="1012"/>
        <end position="1021"/>
    </location>
</feature>
<dbReference type="HOGENOM" id="CLU_257655_0_0_1"/>
<accession>K1PDU1</accession>
<dbReference type="Gene3D" id="2.10.25.10">
    <property type="entry name" value="Laminin"/>
    <property type="match status" value="11"/>
</dbReference>
<dbReference type="SUPFAM" id="SSF57196">
    <property type="entry name" value="EGF/Laminin"/>
    <property type="match status" value="7"/>
</dbReference>
<dbReference type="InterPro" id="IPR018097">
    <property type="entry name" value="EGF_Ca-bd_CS"/>
</dbReference>
<dbReference type="GO" id="GO:0007399">
    <property type="term" value="P:nervous system development"/>
    <property type="evidence" value="ECO:0007669"/>
    <property type="project" value="UniProtKB-ARBA"/>
</dbReference>
<dbReference type="InterPro" id="IPR000832">
    <property type="entry name" value="GPCR_2_secretin-like"/>
</dbReference>
<dbReference type="GO" id="GO:0051241">
    <property type="term" value="P:negative regulation of multicellular organismal process"/>
    <property type="evidence" value="ECO:0007669"/>
    <property type="project" value="UniProtKB-ARBA"/>
</dbReference>
<dbReference type="Gene3D" id="2.60.40.10">
    <property type="entry name" value="Immunoglobulins"/>
    <property type="match status" value="1"/>
</dbReference>
<dbReference type="PROSITE" id="PS50228">
    <property type="entry name" value="SUEL_LECTIN"/>
    <property type="match status" value="1"/>
</dbReference>
<dbReference type="GO" id="GO:0120025">
    <property type="term" value="C:plasma membrane bounded cell projection"/>
    <property type="evidence" value="ECO:0007669"/>
    <property type="project" value="UniProtKB-ARBA"/>
</dbReference>
<dbReference type="Gene3D" id="1.20.1070.10">
    <property type="entry name" value="Rhodopsin 7-helix transmembrane proteins"/>
    <property type="match status" value="1"/>
</dbReference>
<evidence type="ECO:0000256" key="11">
    <source>
        <dbReference type="ARBA" id="ARBA00022989"/>
    </source>
</evidence>
<dbReference type="InterPro" id="IPR001879">
    <property type="entry name" value="GPCR_2_extracellular_dom"/>
</dbReference>
<dbReference type="PROSITE" id="PS01187">
    <property type="entry name" value="EGF_CA"/>
    <property type="match status" value="4"/>
</dbReference>
<evidence type="ECO:0000256" key="19">
    <source>
        <dbReference type="ARBA" id="ARBA00023273"/>
    </source>
</evidence>
<dbReference type="InterPro" id="IPR013783">
    <property type="entry name" value="Ig-like_fold"/>
</dbReference>
<evidence type="ECO:0000256" key="4">
    <source>
        <dbReference type="ARBA" id="ARBA00004316"/>
    </source>
</evidence>
<dbReference type="Pfam" id="PF00008">
    <property type="entry name" value="EGF"/>
    <property type="match status" value="9"/>
</dbReference>
<evidence type="ECO:0000256" key="1">
    <source>
        <dbReference type="ARBA" id="ARBA00004141"/>
    </source>
</evidence>
<evidence type="ECO:0000256" key="5">
    <source>
        <dbReference type="ARBA" id="ARBA00022490"/>
    </source>
</evidence>
<evidence type="ECO:0000256" key="10">
    <source>
        <dbReference type="ARBA" id="ARBA00022837"/>
    </source>
</evidence>
<dbReference type="InterPro" id="IPR000922">
    <property type="entry name" value="Lectin_gal-bd_dom"/>
</dbReference>
<evidence type="ECO:0000259" key="23">
    <source>
        <dbReference type="PROSITE" id="PS50228"/>
    </source>
</evidence>
<dbReference type="InterPro" id="IPR000152">
    <property type="entry name" value="EGF-type_Asp/Asn_hydroxyl_site"/>
</dbReference>
<reference evidence="25" key="1">
    <citation type="journal article" date="2012" name="Nature">
        <title>The oyster genome reveals stress adaptation and complexity of shell formation.</title>
        <authorList>
            <person name="Zhang G."/>
            <person name="Fang X."/>
            <person name="Guo X."/>
            <person name="Li L."/>
            <person name="Luo R."/>
            <person name="Xu F."/>
            <person name="Yang P."/>
            <person name="Zhang L."/>
            <person name="Wang X."/>
            <person name="Qi H."/>
            <person name="Xiong Z."/>
            <person name="Que H."/>
            <person name="Xie Y."/>
            <person name="Holland P.W."/>
            <person name="Paps J."/>
            <person name="Zhu Y."/>
            <person name="Wu F."/>
            <person name="Chen Y."/>
            <person name="Wang J."/>
            <person name="Peng C."/>
            <person name="Meng J."/>
            <person name="Yang L."/>
            <person name="Liu J."/>
            <person name="Wen B."/>
            <person name="Zhang N."/>
            <person name="Huang Z."/>
            <person name="Zhu Q."/>
            <person name="Feng Y."/>
            <person name="Mount A."/>
            <person name="Hedgecock D."/>
            <person name="Xu Z."/>
            <person name="Liu Y."/>
            <person name="Domazet-Loso T."/>
            <person name="Du Y."/>
            <person name="Sun X."/>
            <person name="Zhang S."/>
            <person name="Liu B."/>
            <person name="Cheng P."/>
            <person name="Jiang X."/>
            <person name="Li J."/>
            <person name="Fan D."/>
            <person name="Wang W."/>
            <person name="Fu W."/>
            <person name="Wang T."/>
            <person name="Wang B."/>
            <person name="Zhang J."/>
            <person name="Peng Z."/>
            <person name="Li Y."/>
            <person name="Li N."/>
            <person name="Wang J."/>
            <person name="Chen M."/>
            <person name="He Y."/>
            <person name="Tan F."/>
            <person name="Song X."/>
            <person name="Zheng Q."/>
            <person name="Huang R."/>
            <person name="Yang H."/>
            <person name="Du X."/>
            <person name="Chen L."/>
            <person name="Yang M."/>
            <person name="Gaffney P.M."/>
            <person name="Wang S."/>
            <person name="Luo L."/>
            <person name="She Z."/>
            <person name="Ming Y."/>
            <person name="Huang W."/>
            <person name="Zhang S."/>
            <person name="Huang B."/>
            <person name="Zhang Y."/>
            <person name="Qu T."/>
            <person name="Ni P."/>
            <person name="Miao G."/>
            <person name="Wang J."/>
            <person name="Wang Q."/>
            <person name="Steinberg C.E."/>
            <person name="Wang H."/>
            <person name="Li N."/>
            <person name="Qian L."/>
            <person name="Zhang G."/>
            <person name="Li Y."/>
            <person name="Yang H."/>
            <person name="Liu X."/>
            <person name="Wang J."/>
            <person name="Yin Y."/>
            <person name="Wang J."/>
        </authorList>
    </citation>
    <scope>NUCLEOTIDE SEQUENCE [LARGE SCALE GENOMIC DNA]</scope>
    <source>
        <strain evidence="25">05x7-T-G4-1.051#20</strain>
    </source>
</reference>
<dbReference type="GO" id="GO:0016020">
    <property type="term" value="C:membrane"/>
    <property type="evidence" value="ECO:0007669"/>
    <property type="project" value="UniProtKB-SubCell"/>
</dbReference>
<dbReference type="GO" id="GO:0005112">
    <property type="term" value="F:Notch binding"/>
    <property type="evidence" value="ECO:0007669"/>
    <property type="project" value="TreeGrafter"/>
</dbReference>
<dbReference type="FunFam" id="2.10.25.10:FF:000123">
    <property type="entry name" value="Crumbs homolog 1 (Drosophila)"/>
    <property type="match status" value="1"/>
</dbReference>
<dbReference type="PROSITE" id="PS50026">
    <property type="entry name" value="EGF_3"/>
    <property type="match status" value="11"/>
</dbReference>
<evidence type="ECO:0000256" key="20">
    <source>
        <dbReference type="PROSITE-ProRule" id="PRU00076"/>
    </source>
</evidence>
<dbReference type="GO" id="GO:0004930">
    <property type="term" value="F:G protein-coupled receptor activity"/>
    <property type="evidence" value="ECO:0007669"/>
    <property type="project" value="UniProtKB-KW"/>
</dbReference>
<feature type="domain" description="EGF-like" evidence="21">
    <location>
        <begin position="948"/>
        <end position="984"/>
    </location>
</feature>
<dbReference type="InterPro" id="IPR017981">
    <property type="entry name" value="GPCR_2-like_7TM"/>
</dbReference>
<feature type="disulfide bond" evidence="20">
    <location>
        <begin position="25"/>
        <end position="34"/>
    </location>
</feature>
<dbReference type="Gene3D" id="4.10.1240.10">
    <property type="entry name" value="GPCR, family 2, extracellular hormone receptor domain"/>
    <property type="match status" value="1"/>
</dbReference>
<sequence>DDCLTDPCQNNGTCTDLVNDYQCDCMVGFNGTNCENNINDCIPEPCQNNGTCIDLINDYQCDCTHGFNGTTCTNNIDDCLSDPCQHNGICTDLVNDYQCDCMVGFNGTNCENNINDCIPEPCQNNGTCIDLINDYQCDCTQGFNGTTCTNNINDCLPDPCLNNGTCTDLVNDYQCDCVEGFNGTNCENNIDECEVQPCQNNGTCIDLINEYQCSCIDGFNGMNCAIDINECASKPCQNNGTCIDLINEYKCSCTNGYSGKNCTNDTYVLHILNFESSNLVLHEGKSTRFKLQLKSKTMNEVKWFHNGYVINNPPRRYKITSLRAENNTSLHTLDIENVLQRDMVIPRLVLHMNPTYDFSILRGDKINLQCTVTNPESLFDVTNGSLVITKDGSVLQDVSSSTFSTTWIKYSAMEADSGFATRYCEPHGMWASPSLINCTSEAFTDASSQLDGIIEDGIQNTEKVQETVNRTLQMMKNLTSSTNELSAGDLSSSLDILEKIVDVTNSTGSAIEKEVFYSVIDNVLSANNSKSWTTVSDKTGKDASSILKNMERLSEATEDKQSLKTMSLVGVIVSISFTALTCVIYILTWRYIKSDQNIIMMNLCGSLILSYVIFISAVEQTGNEGACIATTVIIHYLFLVTFFSMLGMGVYYFMSITVTYYAMYVANNFKSISRVHWFLLAIWVKRTDNHFTGKGIVCLQCNDEILAAEKGDVMQGLKNKYPVVGTFISIAEHSKRETTSVSRSQSTSKSNAPLVETKKKGLFEKLRNNKVKKSESFLTERTASTDCPASVSHEKSFVMSDNDPTNNTMKLTSQEGNTMRRFRFSFNLNPWKKKYTVTEIKIYAVRKSWAPPLSRYHQHIKGYTFYTIKEPIYEDSCKIISCGSDQSIDITYAYYGVQYWCDASNEVEVLNWKCSGKQSCQICASNSWFGDPCVLIYKYLWYNFACKHIDDCLPGPCRNHGTCTDLVNDYQCDCVAGFNGKNCENNVDECLSQPCKNNGTCVDLINDYKCLCVDGFNGTNCTNNIDDCQPDPCENNGTCADLVSDYHCDCVPGFNGTNCENNVDECITQPCMNNGTCIDLISDYKCVCLGGFNGTNCTIGAWKITVSNQVTYVSREMTLKVIPRLVLHLNPTYDFSILRGDKINLQCTVTNPESVFDVTNGSLVITKDGSVLPEQKRCESEWSEGKLWNATLAGTTKQEPCPAKQKGFATRYCEQHGMWASPSLINCTSKAFTDASSQLDDIIEDGIQNTEKVQKAVNNTLQMMKNITSSTNELSAGDLSSSLDILEKIVDVTNSTGSTIEKEVFYAVIDNVLSATNSKSWTTVSDKTGKDASSILKNMERLSEVVMQSDNV</sequence>
<keyword evidence="11" id="KW-1133">Transmembrane helix</keyword>
<dbReference type="SUPFAM" id="SSF57184">
    <property type="entry name" value="Growth factor receptor domain"/>
    <property type="match status" value="1"/>
</dbReference>
<evidence type="ECO:0000256" key="12">
    <source>
        <dbReference type="ARBA" id="ARBA00023040"/>
    </source>
</evidence>
<feature type="disulfide bond" evidence="20">
    <location>
        <begin position="139"/>
        <end position="148"/>
    </location>
</feature>
<comment type="caution">
    <text evidence="20">Lacks conserved residue(s) required for the propagation of feature annotation.</text>
</comment>
<dbReference type="InterPro" id="IPR001881">
    <property type="entry name" value="EGF-like_Ca-bd_dom"/>
</dbReference>
<keyword evidence="9" id="KW-0677">Repeat</keyword>
<dbReference type="FunFam" id="2.10.25.10:FF:000122">
    <property type="entry name" value="Protein crumbs homolog 2"/>
    <property type="match status" value="2"/>
</dbReference>
<dbReference type="SMART" id="SM00181">
    <property type="entry name" value="EGF"/>
    <property type="match status" value="11"/>
</dbReference>
<feature type="domain" description="EGF-like" evidence="21">
    <location>
        <begin position="189"/>
        <end position="225"/>
    </location>
</feature>
<organism evidence="25">
    <name type="scientific">Magallana gigas</name>
    <name type="common">Pacific oyster</name>
    <name type="synonym">Crassostrea gigas</name>
    <dbReference type="NCBI Taxonomy" id="29159"/>
    <lineage>
        <taxon>Eukaryota</taxon>
        <taxon>Metazoa</taxon>
        <taxon>Spiralia</taxon>
        <taxon>Lophotrochozoa</taxon>
        <taxon>Mollusca</taxon>
        <taxon>Bivalvia</taxon>
        <taxon>Autobranchia</taxon>
        <taxon>Pteriomorphia</taxon>
        <taxon>Ostreida</taxon>
        <taxon>Ostreoidea</taxon>
        <taxon>Ostreidae</taxon>
        <taxon>Magallana</taxon>
    </lineage>
</organism>
<feature type="disulfide bond" evidence="20">
    <location>
        <begin position="215"/>
        <end position="224"/>
    </location>
</feature>
<keyword evidence="15" id="KW-0675">Receptor</keyword>
<dbReference type="GO" id="GO:0005509">
    <property type="term" value="F:calcium ion binding"/>
    <property type="evidence" value="ECO:0007669"/>
    <property type="project" value="InterPro"/>
</dbReference>
<feature type="disulfide bond" evidence="20">
    <location>
        <begin position="177"/>
        <end position="186"/>
    </location>
</feature>
<feature type="domain" description="EGF-like" evidence="21">
    <location>
        <begin position="37"/>
        <end position="73"/>
    </location>
</feature>
<evidence type="ECO:0000256" key="15">
    <source>
        <dbReference type="ARBA" id="ARBA00023170"/>
    </source>
</evidence>
<dbReference type="PROSITE" id="PS00010">
    <property type="entry name" value="ASX_HYDROXYL"/>
    <property type="match status" value="11"/>
</dbReference>
<dbReference type="GO" id="GO:0051240">
    <property type="term" value="P:positive regulation of multicellular organismal process"/>
    <property type="evidence" value="ECO:0007669"/>
    <property type="project" value="UniProtKB-ARBA"/>
</dbReference>
<feature type="disulfide bond" evidence="20">
    <location>
        <begin position="974"/>
        <end position="983"/>
    </location>
</feature>
<gene>
    <name evidence="25" type="ORF">CGI_10007755</name>
</gene>
<evidence type="ECO:0000256" key="7">
    <source>
        <dbReference type="ARBA" id="ARBA00022692"/>
    </source>
</evidence>
<evidence type="ECO:0000259" key="24">
    <source>
        <dbReference type="PROSITE" id="PS50261"/>
    </source>
</evidence>
<feature type="domain" description="G-protein coupled receptors family 2 profile 2" evidence="24">
    <location>
        <begin position="563"/>
        <end position="683"/>
    </location>
</feature>
<evidence type="ECO:0000256" key="18">
    <source>
        <dbReference type="ARBA" id="ARBA00023224"/>
    </source>
</evidence>
<dbReference type="InParanoid" id="K1PDU1"/>
<dbReference type="CDD" id="cd00054">
    <property type="entry name" value="EGF_CA"/>
    <property type="match status" value="11"/>
</dbReference>
<dbReference type="SMART" id="SM00179">
    <property type="entry name" value="EGF_CA"/>
    <property type="match status" value="11"/>
</dbReference>
<dbReference type="InterPro" id="IPR036445">
    <property type="entry name" value="GPCR_2_extracell_dom_sf"/>
</dbReference>
<dbReference type="PROSITE" id="PS50227">
    <property type="entry name" value="G_PROTEIN_RECEP_F2_3"/>
    <property type="match status" value="1"/>
</dbReference>
<feature type="domain" description="EGF-like" evidence="21">
    <location>
        <begin position="986"/>
        <end position="1022"/>
    </location>
</feature>
<dbReference type="PROSITE" id="PS00022">
    <property type="entry name" value="EGF_1"/>
    <property type="match status" value="11"/>
</dbReference>
<dbReference type="FunFam" id="2.10.25.10:FF:000004">
    <property type="entry name" value="Neurogenic locus notch 1"/>
    <property type="match status" value="2"/>
</dbReference>
<evidence type="ECO:0000256" key="17">
    <source>
        <dbReference type="ARBA" id="ARBA00023212"/>
    </source>
</evidence>
<dbReference type="GO" id="GO:0005856">
    <property type="term" value="C:cytoskeleton"/>
    <property type="evidence" value="ECO:0007669"/>
    <property type="project" value="UniProtKB-SubCell"/>
</dbReference>
<evidence type="ECO:0000256" key="9">
    <source>
        <dbReference type="ARBA" id="ARBA00022737"/>
    </source>
</evidence>
<dbReference type="PRINTS" id="PR00010">
    <property type="entry name" value="EGFBLOOD"/>
</dbReference>
<dbReference type="InterPro" id="IPR013032">
    <property type="entry name" value="EGF-like_CS"/>
</dbReference>
<feature type="disulfide bond" evidence="20">
    <location>
        <begin position="253"/>
        <end position="262"/>
    </location>
</feature>
<feature type="domain" description="EGF-like" evidence="21">
    <location>
        <begin position="151"/>
        <end position="187"/>
    </location>
</feature>
<evidence type="ECO:0000259" key="21">
    <source>
        <dbReference type="PROSITE" id="PS50026"/>
    </source>
</evidence>
<dbReference type="GO" id="GO:0007219">
    <property type="term" value="P:Notch signaling pathway"/>
    <property type="evidence" value="ECO:0007669"/>
    <property type="project" value="TreeGrafter"/>
</dbReference>
<dbReference type="InterPro" id="IPR032471">
    <property type="entry name" value="AGRL2-4_GAIN_subdom_A"/>
</dbReference>
<evidence type="ECO:0000256" key="8">
    <source>
        <dbReference type="ARBA" id="ARBA00022729"/>
    </source>
</evidence>
<comment type="subcellular location">
    <subcellularLocation>
        <location evidence="4">Cell projection</location>
    </subcellularLocation>
    <subcellularLocation>
        <location evidence="3">Cytoplasm</location>
        <location evidence="3">Cytoskeleton</location>
    </subcellularLocation>
    <subcellularLocation>
        <location evidence="1">Membrane</location>
        <topology evidence="1">Multi-pass membrane protein</topology>
    </subcellularLocation>
    <subcellularLocation>
        <location evidence="2">Membrane</location>
        <topology evidence="2">Single-pass membrane protein</topology>
    </subcellularLocation>
</comment>
<name>K1PDU1_MAGGI</name>
<dbReference type="Gene3D" id="1.25.40.610">
    <property type="match status" value="1"/>
</dbReference>
<feature type="domain" description="EGF-like" evidence="21">
    <location>
        <begin position="113"/>
        <end position="149"/>
    </location>
</feature>
<evidence type="ECO:0000256" key="14">
    <source>
        <dbReference type="ARBA" id="ARBA00023157"/>
    </source>
</evidence>
<protein>
    <submittedName>
        <fullName evidence="25">Fibropellin-1</fullName>
    </submittedName>
</protein>
<dbReference type="FunFam" id="2.10.25.10:FF:000247">
    <property type="entry name" value="Delta/notch like EGF repeat containing"/>
    <property type="match status" value="1"/>
</dbReference>
<dbReference type="Pfam" id="PF16489">
    <property type="entry name" value="GAIN"/>
    <property type="match status" value="2"/>
</dbReference>
<feature type="domain" description="EGF-like" evidence="21">
    <location>
        <begin position="1062"/>
        <end position="1098"/>
    </location>
</feature>